<accession>J4W640</accession>
<protein>
    <recommendedName>
        <fullName evidence="3">DNA primase</fullName>
    </recommendedName>
</protein>
<dbReference type="Proteomes" id="UP000005244">
    <property type="component" value="Unassembled WGS sequence"/>
</dbReference>
<organism evidence="1 2">
    <name type="scientific">Peptoanaerobacter stomatis</name>
    <dbReference type="NCBI Taxonomy" id="796937"/>
    <lineage>
        <taxon>Bacteria</taxon>
        <taxon>Bacillati</taxon>
        <taxon>Bacillota</taxon>
        <taxon>Clostridia</taxon>
        <taxon>Peptostreptococcales</taxon>
        <taxon>Filifactoraceae</taxon>
        <taxon>Peptoanaerobacter</taxon>
    </lineage>
</organism>
<keyword evidence="2" id="KW-1185">Reference proteome</keyword>
<dbReference type="RefSeq" id="WP_009531275.1">
    <property type="nucleotide sequence ID" value="NZ_ALNK01000027.1"/>
</dbReference>
<proteinExistence type="predicted"/>
<sequence length="345" mass="39926">MTLPTAIDRVGKQPDKIATLKNILSGCTSIINKNMEVAMINKEKYINNIPQELKERNQWLWFKIYHNKDKNGNTKLVKIPISPITCESNEWNKKENWSDFETALDGLEKSGCDGLSFVLTEDDPFVCIDLDNVKENFENAKDIVSDFVETYKEISVSGNGVHLFAKGIIHKNINNQTDHFEMYKSNKCIAMTGDVIGTCTEVQDEQYKLKLYYEKYALKETIRERISYYKNIDSDVPDIEDILKAIYMTNRKGRELFRGEYSTGDASKDDFQLLLILNSFTHGNADLMLEIFLKSALNRMGDMSKRRTEAAYIKYLNQSIQKAQEVGGTNYWDYNYHRKTREAVR</sequence>
<gene>
    <name evidence="1" type="ORF">HMPREF1143_0209</name>
</gene>
<evidence type="ECO:0000313" key="2">
    <source>
        <dbReference type="Proteomes" id="UP000005244"/>
    </source>
</evidence>
<evidence type="ECO:0008006" key="3">
    <source>
        <dbReference type="Google" id="ProtNLM"/>
    </source>
</evidence>
<name>J4W640_9FIRM</name>
<dbReference type="PATRIC" id="fig|796941.3.peg.1496"/>
<comment type="caution">
    <text evidence="1">The sequence shown here is derived from an EMBL/GenBank/DDBJ whole genome shotgun (WGS) entry which is preliminary data.</text>
</comment>
<reference evidence="1 2" key="1">
    <citation type="submission" date="2012-07" db="EMBL/GenBank/DDBJ databases">
        <authorList>
            <person name="Durkin A.S."/>
            <person name="McCorrison J."/>
            <person name="Torralba M."/>
            <person name="Gillis M."/>
            <person name="Methe B."/>
            <person name="Sutton G."/>
            <person name="Nelson K.E."/>
        </authorList>
    </citation>
    <scope>NUCLEOTIDE SEQUENCE [LARGE SCALE GENOMIC DNA]</scope>
    <source>
        <strain evidence="1 2">OBRC8</strain>
    </source>
</reference>
<evidence type="ECO:0000313" key="1">
    <source>
        <dbReference type="EMBL" id="EJU21426.1"/>
    </source>
</evidence>
<dbReference type="EMBL" id="ALNK01000027">
    <property type="protein sequence ID" value="EJU21426.1"/>
    <property type="molecule type" value="Genomic_DNA"/>
</dbReference>
<dbReference type="AlphaFoldDB" id="J4W640"/>